<dbReference type="EMBL" id="KL668954">
    <property type="protein sequence ID" value="KFW74819.1"/>
    <property type="molecule type" value="Genomic_DNA"/>
</dbReference>
<gene>
    <name evidence="1" type="ORF">N305_02554</name>
</gene>
<organism evidence="1 2">
    <name type="scientific">Manacus vitellinus</name>
    <name type="common">golden-collared manakin</name>
    <dbReference type="NCBI Taxonomy" id="328815"/>
    <lineage>
        <taxon>Eukaryota</taxon>
        <taxon>Metazoa</taxon>
        <taxon>Chordata</taxon>
        <taxon>Craniata</taxon>
        <taxon>Vertebrata</taxon>
        <taxon>Euteleostomi</taxon>
        <taxon>Archelosauria</taxon>
        <taxon>Archosauria</taxon>
        <taxon>Dinosauria</taxon>
        <taxon>Saurischia</taxon>
        <taxon>Theropoda</taxon>
        <taxon>Coelurosauria</taxon>
        <taxon>Aves</taxon>
        <taxon>Neognathae</taxon>
        <taxon>Neoaves</taxon>
        <taxon>Telluraves</taxon>
        <taxon>Australaves</taxon>
        <taxon>Passeriformes</taxon>
        <taxon>Pipridae</taxon>
        <taxon>Manacus</taxon>
    </lineage>
</organism>
<dbReference type="OrthoDB" id="10067623at2759"/>
<evidence type="ECO:0000313" key="2">
    <source>
        <dbReference type="Proteomes" id="UP000053258"/>
    </source>
</evidence>
<evidence type="ECO:0000313" key="1">
    <source>
        <dbReference type="EMBL" id="KFW74819.1"/>
    </source>
</evidence>
<protein>
    <submittedName>
        <fullName evidence="1">Uncharacterized protein</fullName>
    </submittedName>
</protein>
<accession>A0A093RVL5</accession>
<dbReference type="Proteomes" id="UP000053258">
    <property type="component" value="Unassembled WGS sequence"/>
</dbReference>
<reference evidence="1 2" key="1">
    <citation type="submission" date="2014-06" db="EMBL/GenBank/DDBJ databases">
        <title>Genome evolution of avian class.</title>
        <authorList>
            <person name="Zhang G."/>
            <person name="Li C."/>
        </authorList>
    </citation>
    <scope>NUCLEOTIDE SEQUENCE [LARGE SCALE GENOMIC DNA]</scope>
    <source>
        <strain evidence="1">BGI_N305</strain>
    </source>
</reference>
<dbReference type="AlphaFoldDB" id="A0A093RVL5"/>
<feature type="non-terminal residue" evidence="1">
    <location>
        <position position="68"/>
    </location>
</feature>
<feature type="non-terminal residue" evidence="1">
    <location>
        <position position="1"/>
    </location>
</feature>
<keyword evidence="2" id="KW-1185">Reference proteome</keyword>
<proteinExistence type="predicted"/>
<sequence length="68" mass="7251">TYNVCAQVNEQDGDGANGHRDAGNDVDEKGAELSNVLGQGVGNGFLQVVKDQAAWGRRKLLCKSEFLS</sequence>
<name>A0A093RVL5_9PASS</name>